<keyword evidence="1" id="KW-0812">Transmembrane</keyword>
<dbReference type="RefSeq" id="WP_153684436.1">
    <property type="nucleotide sequence ID" value="NZ_WJIF01000004.1"/>
</dbReference>
<organism evidence="2 3">
    <name type="scientific">Agromyces agglutinans</name>
    <dbReference type="NCBI Taxonomy" id="2662258"/>
    <lineage>
        <taxon>Bacteria</taxon>
        <taxon>Bacillati</taxon>
        <taxon>Actinomycetota</taxon>
        <taxon>Actinomycetes</taxon>
        <taxon>Micrococcales</taxon>
        <taxon>Microbacteriaceae</taxon>
        <taxon>Agromyces</taxon>
    </lineage>
</organism>
<dbReference type="Proteomes" id="UP000431080">
    <property type="component" value="Unassembled WGS sequence"/>
</dbReference>
<comment type="caution">
    <text evidence="2">The sequence shown here is derived from an EMBL/GenBank/DDBJ whole genome shotgun (WGS) entry which is preliminary data.</text>
</comment>
<proteinExistence type="predicted"/>
<keyword evidence="1" id="KW-0472">Membrane</keyword>
<keyword evidence="1" id="KW-1133">Transmembrane helix</keyword>
<accession>A0A6I2F860</accession>
<gene>
    <name evidence="2" type="ORF">GE115_08810</name>
</gene>
<keyword evidence="3" id="KW-1185">Reference proteome</keyword>
<evidence type="ECO:0000313" key="3">
    <source>
        <dbReference type="Proteomes" id="UP000431080"/>
    </source>
</evidence>
<feature type="transmembrane region" description="Helical" evidence="1">
    <location>
        <begin position="9"/>
        <end position="31"/>
    </location>
</feature>
<protein>
    <submittedName>
        <fullName evidence="2">Uncharacterized protein</fullName>
    </submittedName>
</protein>
<dbReference type="AlphaFoldDB" id="A0A6I2F860"/>
<evidence type="ECO:0000313" key="2">
    <source>
        <dbReference type="EMBL" id="MRG59967.1"/>
    </source>
</evidence>
<reference evidence="2 3" key="1">
    <citation type="submission" date="2019-10" db="EMBL/GenBank/DDBJ databases">
        <authorList>
            <person name="Nie G."/>
            <person name="Ming H."/>
            <person name="Yi B."/>
        </authorList>
    </citation>
    <scope>NUCLEOTIDE SEQUENCE [LARGE SCALE GENOMIC DNA]</scope>
    <source>
        <strain evidence="2 3">CFH 90414</strain>
    </source>
</reference>
<dbReference type="EMBL" id="WJIF01000004">
    <property type="protein sequence ID" value="MRG59967.1"/>
    <property type="molecule type" value="Genomic_DNA"/>
</dbReference>
<sequence>MIQHSKSSLIANLVAAGALLVSVVALIVSFVQTQRALEISQASLDLSRSQQPSLDADTEVYNGWIEDATPPDSATLRVSYALHNTGEEQLRGCLTKWGYTTLDGAPIMYYATIVEPGGEVWALDPGHNHESQVAVTIRPEYEITSIAYVTVWFECRAPEITTSRTLFGVDLAAGALIDEAAYGLSKLPAMSSVERGVALDERYGRASPWAEYTIPPFVEDAE</sequence>
<evidence type="ECO:0000256" key="1">
    <source>
        <dbReference type="SAM" id="Phobius"/>
    </source>
</evidence>
<name>A0A6I2F860_9MICO</name>